<evidence type="ECO:0000256" key="1">
    <source>
        <dbReference type="ARBA" id="ARBA00023125"/>
    </source>
</evidence>
<evidence type="ECO:0000256" key="2">
    <source>
        <dbReference type="PROSITE-ProRule" id="PRU00335"/>
    </source>
</evidence>
<feature type="domain" description="HTH tetR-type" evidence="3">
    <location>
        <begin position="12"/>
        <end position="72"/>
    </location>
</feature>
<dbReference type="RefSeq" id="WP_182633600.1">
    <property type="nucleotide sequence ID" value="NZ_JAALDM010000322.1"/>
</dbReference>
<dbReference type="PANTHER" id="PTHR30055:SF174">
    <property type="entry name" value="TRANSCRIPTIONAL REGULATORY PROTEIN (PROBABLY TETR-FAMILY)-RELATED"/>
    <property type="match status" value="1"/>
</dbReference>
<sequence>MTEPAGRRLSRQERRSQLVGLGVRLLETTPFHALSLDDVAERAGVSRSLMFHYFPTKLDYLTAVVQSAADHVLSLTEVPAGATSGTGTGAGAGAAAGAASGTRAIVTALVRFIQRRRDNYVAVLRSGRSVDPALEKVVDHMHRTISLRILSSIGVDDPAPLTLVLTRAWLAGIEELALLSEESGQPQPAIIDSALTTLYAVASLPDFEDPITRPGEMTRAPDL</sequence>
<proteinExistence type="predicted"/>
<comment type="caution">
    <text evidence="4">The sequence shown here is derived from an EMBL/GenBank/DDBJ whole genome shotgun (WGS) entry which is preliminary data.</text>
</comment>
<dbReference type="InterPro" id="IPR050109">
    <property type="entry name" value="HTH-type_TetR-like_transc_reg"/>
</dbReference>
<dbReference type="Proteomes" id="UP001589700">
    <property type="component" value="Unassembled WGS sequence"/>
</dbReference>
<dbReference type="InterPro" id="IPR009057">
    <property type="entry name" value="Homeodomain-like_sf"/>
</dbReference>
<evidence type="ECO:0000313" key="5">
    <source>
        <dbReference type="Proteomes" id="UP001589700"/>
    </source>
</evidence>
<dbReference type="Gene3D" id="1.10.357.10">
    <property type="entry name" value="Tetracycline Repressor, domain 2"/>
    <property type="match status" value="1"/>
</dbReference>
<dbReference type="InterPro" id="IPR001647">
    <property type="entry name" value="HTH_TetR"/>
</dbReference>
<protein>
    <submittedName>
        <fullName evidence="4">TetR/AcrR family transcriptional regulator</fullName>
    </submittedName>
</protein>
<keyword evidence="1 2" id="KW-0238">DNA-binding</keyword>
<dbReference type="PROSITE" id="PS50977">
    <property type="entry name" value="HTH_TETR_2"/>
    <property type="match status" value="1"/>
</dbReference>
<evidence type="ECO:0000259" key="3">
    <source>
        <dbReference type="PROSITE" id="PS50977"/>
    </source>
</evidence>
<dbReference type="SUPFAM" id="SSF46689">
    <property type="entry name" value="Homeodomain-like"/>
    <property type="match status" value="1"/>
</dbReference>
<accession>A0ABV5JUM8</accession>
<dbReference type="Pfam" id="PF00440">
    <property type="entry name" value="TetR_N"/>
    <property type="match status" value="1"/>
</dbReference>
<evidence type="ECO:0000313" key="4">
    <source>
        <dbReference type="EMBL" id="MFB9261429.1"/>
    </source>
</evidence>
<feature type="DNA-binding region" description="H-T-H motif" evidence="2">
    <location>
        <begin position="35"/>
        <end position="54"/>
    </location>
</feature>
<dbReference type="PANTHER" id="PTHR30055">
    <property type="entry name" value="HTH-TYPE TRANSCRIPTIONAL REGULATOR RUTR"/>
    <property type="match status" value="1"/>
</dbReference>
<keyword evidence="5" id="KW-1185">Reference proteome</keyword>
<organism evidence="4 5">
    <name type="scientific">Dietzia aerolata</name>
    <dbReference type="NCBI Taxonomy" id="595984"/>
    <lineage>
        <taxon>Bacteria</taxon>
        <taxon>Bacillati</taxon>
        <taxon>Actinomycetota</taxon>
        <taxon>Actinomycetes</taxon>
        <taxon>Mycobacteriales</taxon>
        <taxon>Dietziaceae</taxon>
        <taxon>Dietzia</taxon>
    </lineage>
</organism>
<reference evidence="4 5" key="1">
    <citation type="submission" date="2024-09" db="EMBL/GenBank/DDBJ databases">
        <authorList>
            <person name="Sun Q."/>
            <person name="Mori K."/>
        </authorList>
    </citation>
    <scope>NUCLEOTIDE SEQUENCE [LARGE SCALE GENOMIC DNA]</scope>
    <source>
        <strain evidence="4 5">CCM 7659</strain>
    </source>
</reference>
<name>A0ABV5JUM8_9ACTN</name>
<gene>
    <name evidence="4" type="ORF">ACFFVD_16735</name>
</gene>
<dbReference type="EMBL" id="JBHMDY010000032">
    <property type="protein sequence ID" value="MFB9261429.1"/>
    <property type="molecule type" value="Genomic_DNA"/>
</dbReference>